<proteinExistence type="predicted"/>
<dbReference type="STRING" id="1117379.BABA_15832"/>
<organism evidence="1 2">
    <name type="scientific">Neobacillus bataviensis LMG 21833</name>
    <dbReference type="NCBI Taxonomy" id="1117379"/>
    <lineage>
        <taxon>Bacteria</taxon>
        <taxon>Bacillati</taxon>
        <taxon>Bacillota</taxon>
        <taxon>Bacilli</taxon>
        <taxon>Bacillales</taxon>
        <taxon>Bacillaceae</taxon>
        <taxon>Neobacillus</taxon>
    </lineage>
</organism>
<dbReference type="Proteomes" id="UP000006316">
    <property type="component" value="Unassembled WGS sequence"/>
</dbReference>
<comment type="caution">
    <text evidence="1">The sequence shown here is derived from an EMBL/GenBank/DDBJ whole genome shotgun (WGS) entry which is preliminary data.</text>
</comment>
<dbReference type="EMBL" id="AJLS01000115">
    <property type="protein sequence ID" value="EKN66594.1"/>
    <property type="molecule type" value="Genomic_DNA"/>
</dbReference>
<evidence type="ECO:0000313" key="1">
    <source>
        <dbReference type="EMBL" id="EKN66594.1"/>
    </source>
</evidence>
<evidence type="ECO:0000313" key="2">
    <source>
        <dbReference type="Proteomes" id="UP000006316"/>
    </source>
</evidence>
<accession>K6DE72</accession>
<name>K6DE72_9BACI</name>
<reference evidence="1 2" key="1">
    <citation type="journal article" date="2012" name="Front. Microbiol.">
        <title>Redundancy and modularity in membrane-associated dissimilatory nitrate reduction in Bacillus.</title>
        <authorList>
            <person name="Heylen K."/>
            <person name="Keltjens J."/>
        </authorList>
    </citation>
    <scope>NUCLEOTIDE SEQUENCE [LARGE SCALE GENOMIC DNA]</scope>
    <source>
        <strain evidence="2">LMG 21833T</strain>
    </source>
</reference>
<protein>
    <submittedName>
        <fullName evidence="1">Uncharacterized protein</fullName>
    </submittedName>
</protein>
<sequence>MERSKWLEKVERAPLDFFILMWRAYNLNLGTYYTFLGTYYLNRSAYDIIFGIYDICWKSYGKFLPPKNCILSPPKENAMKKGEIIL</sequence>
<keyword evidence="2" id="KW-1185">Reference proteome</keyword>
<dbReference type="AlphaFoldDB" id="K6DE72"/>
<gene>
    <name evidence="1" type="ORF">BABA_15832</name>
</gene>